<evidence type="ECO:0000256" key="1">
    <source>
        <dbReference type="SAM" id="MobiDB-lite"/>
    </source>
</evidence>
<gene>
    <name evidence="2" type="ORF">PXEA_LOCUS21333</name>
</gene>
<evidence type="ECO:0000313" key="2">
    <source>
        <dbReference type="EMBL" id="VEL27893.1"/>
    </source>
</evidence>
<organism evidence="2 3">
    <name type="scientific">Protopolystoma xenopodis</name>
    <dbReference type="NCBI Taxonomy" id="117903"/>
    <lineage>
        <taxon>Eukaryota</taxon>
        <taxon>Metazoa</taxon>
        <taxon>Spiralia</taxon>
        <taxon>Lophotrochozoa</taxon>
        <taxon>Platyhelminthes</taxon>
        <taxon>Monogenea</taxon>
        <taxon>Polyopisthocotylea</taxon>
        <taxon>Polystomatidea</taxon>
        <taxon>Polystomatidae</taxon>
        <taxon>Protopolystoma</taxon>
    </lineage>
</organism>
<sequence>VFKPELNNLLILKHLYWQAFFAANCQHSDKYTFQHRWLKIPSQTPKRPTSEALRSGSSNPGWSGKSLESANRLLRQRALTKRHERGQPMFLHKPGGGTLRYNLNGLPSSLRANNSYALVPYKYNKGSSLANVKETKNLSTPASFMSPRSLTSNEHFNGEVEERGSNESCSSFGRHSFCGRGHSHAMRERKCLHSSFQRRADRNVLAASEFVRKNTKTVFGKRNRIPLRGNAKAGRARQVQLQTSVLVNAAMQLCPRLYFIGTLRGN</sequence>
<feature type="compositionally biased region" description="Polar residues" evidence="1">
    <location>
        <begin position="55"/>
        <end position="67"/>
    </location>
</feature>
<proteinExistence type="predicted"/>
<reference evidence="2" key="1">
    <citation type="submission" date="2018-11" db="EMBL/GenBank/DDBJ databases">
        <authorList>
            <consortium name="Pathogen Informatics"/>
        </authorList>
    </citation>
    <scope>NUCLEOTIDE SEQUENCE</scope>
</reference>
<feature type="non-terminal residue" evidence="2">
    <location>
        <position position="1"/>
    </location>
</feature>
<dbReference type="EMBL" id="CAAALY010090740">
    <property type="protein sequence ID" value="VEL27893.1"/>
    <property type="molecule type" value="Genomic_DNA"/>
</dbReference>
<accession>A0A3S5AFE6</accession>
<evidence type="ECO:0000313" key="3">
    <source>
        <dbReference type="Proteomes" id="UP000784294"/>
    </source>
</evidence>
<name>A0A3S5AFE6_9PLAT</name>
<comment type="caution">
    <text evidence="2">The sequence shown here is derived from an EMBL/GenBank/DDBJ whole genome shotgun (WGS) entry which is preliminary data.</text>
</comment>
<keyword evidence="3" id="KW-1185">Reference proteome</keyword>
<dbReference type="AlphaFoldDB" id="A0A3S5AFE6"/>
<protein>
    <submittedName>
        <fullName evidence="2">Uncharacterized protein</fullName>
    </submittedName>
</protein>
<dbReference type="Proteomes" id="UP000784294">
    <property type="component" value="Unassembled WGS sequence"/>
</dbReference>
<feature type="region of interest" description="Disordered" evidence="1">
    <location>
        <begin position="44"/>
        <end position="67"/>
    </location>
</feature>